<evidence type="ECO:0000313" key="2">
    <source>
        <dbReference type="EMBL" id="ANE03391.1"/>
    </source>
</evidence>
<dbReference type="RefSeq" id="WP_066564896.1">
    <property type="nucleotide sequence ID" value="NZ_CP015622.1"/>
</dbReference>
<dbReference type="PIRSF" id="PIRSF034455">
    <property type="entry name" value="UCP034455"/>
    <property type="match status" value="1"/>
</dbReference>
<dbReference type="AlphaFoldDB" id="A0A172QRU1"/>
<evidence type="ECO:0000313" key="3">
    <source>
        <dbReference type="Proteomes" id="UP000076929"/>
    </source>
</evidence>
<evidence type="ECO:0008006" key="4">
    <source>
        <dbReference type="Google" id="ProtNLM"/>
    </source>
</evidence>
<keyword evidence="1" id="KW-0812">Transmembrane</keyword>
<dbReference type="InterPro" id="IPR014591">
    <property type="entry name" value="UCP034455"/>
</dbReference>
<accession>A0A172QRU1</accession>
<dbReference type="Proteomes" id="UP000076929">
    <property type="component" value="Chromosome"/>
</dbReference>
<feature type="transmembrane region" description="Helical" evidence="1">
    <location>
        <begin position="105"/>
        <end position="124"/>
    </location>
</feature>
<keyword evidence="3" id="KW-1185">Reference proteome</keyword>
<feature type="transmembrane region" description="Helical" evidence="1">
    <location>
        <begin position="78"/>
        <end position="98"/>
    </location>
</feature>
<reference evidence="2 3" key="1">
    <citation type="submission" date="2016-05" db="EMBL/GenBank/DDBJ databases">
        <title>Complete genome sequence of Corynebacterium crudilactis, a new Corynebacterium species isolated from raw cow's milk.</title>
        <authorList>
            <person name="Christian R."/>
            <person name="Zimmermann J."/>
            <person name="Lipski A."/>
            <person name="Kalinowski J."/>
        </authorList>
    </citation>
    <scope>NUCLEOTIDE SEQUENCE [LARGE SCALE GENOMIC DNA]</scope>
    <source>
        <strain evidence="2 3">JZ16</strain>
    </source>
</reference>
<gene>
    <name evidence="2" type="ORF">ccrud_03590</name>
</gene>
<organism evidence="2 3">
    <name type="scientific">Corynebacterium crudilactis</name>
    <dbReference type="NCBI Taxonomy" id="1652495"/>
    <lineage>
        <taxon>Bacteria</taxon>
        <taxon>Bacillati</taxon>
        <taxon>Actinomycetota</taxon>
        <taxon>Actinomycetes</taxon>
        <taxon>Mycobacteriales</taxon>
        <taxon>Corynebacteriaceae</taxon>
        <taxon>Corynebacterium</taxon>
    </lineage>
</organism>
<feature type="transmembrane region" description="Helical" evidence="1">
    <location>
        <begin position="12"/>
        <end position="38"/>
    </location>
</feature>
<keyword evidence="1" id="KW-1133">Transmembrane helix</keyword>
<evidence type="ECO:0000256" key="1">
    <source>
        <dbReference type="SAM" id="Phobius"/>
    </source>
</evidence>
<dbReference type="KEGG" id="ccjz:ccrud_03590"/>
<dbReference type="Pfam" id="PF09900">
    <property type="entry name" value="DUF2127"/>
    <property type="match status" value="1"/>
</dbReference>
<proteinExistence type="predicted"/>
<protein>
    <recommendedName>
        <fullName evidence="4">DUF2127 domain-containing protein</fullName>
    </recommendedName>
</protein>
<name>A0A172QRU1_9CORY</name>
<dbReference type="EMBL" id="CP015622">
    <property type="protein sequence ID" value="ANE03391.1"/>
    <property type="molecule type" value="Genomic_DNA"/>
</dbReference>
<dbReference type="InterPro" id="IPR021125">
    <property type="entry name" value="DUF2127"/>
</dbReference>
<keyword evidence="1" id="KW-0472">Membrane</keyword>
<sequence length="157" mass="17635">MAVIKVHDRWEQLFWIGIILKGLNGLLELIGGGLLLLVNPEHLHRWVVALTQSELNEDPNDVIASFLVHSSDSITGHAMLFSAIYLLAHGIVKVVLVGAVLKNKLWAYPWMIVVLLVFIGYQLYQIALQASVGMIALTIFDAFIVALTWREYRMKKG</sequence>
<feature type="transmembrane region" description="Helical" evidence="1">
    <location>
        <begin position="130"/>
        <end position="149"/>
    </location>
</feature>